<sequence>MASFPVGDEGNESKDVLLQEFEKSGKAHENNQHTVPPEVDDTTPGDPHQPYHHQPSHPQHPRYTGRTESEMGSKYDDEPCCGISLLKYVLFIFNFFLLLAGAGVLAIGVWTLTSKTDYTELLCNNVYYFSVIVLIAAGALIMILAATGCYGAVQEIKGCLLIYFTILLLLCILEIGLSIFLYVFRAQLQVELENCLNHTLTRQYGKEGEEAFTENFDSLHRSFKCCGSFDYQDWKTSYWNASGLAGNRTTPDSCCKSESDYCSPRDHPSNIYRHGCVESLRVYLGDQIVIVMVVFLGIGLVEMIGLIFTMCLYCHLRYESEDMM</sequence>
<evidence type="ECO:0000256" key="3">
    <source>
        <dbReference type="ARBA" id="ARBA00022989"/>
    </source>
</evidence>
<evidence type="ECO:0000313" key="8">
    <source>
        <dbReference type="Proteomes" id="UP001152320"/>
    </source>
</evidence>
<feature type="transmembrane region" description="Helical" evidence="6">
    <location>
        <begin position="288"/>
        <end position="314"/>
    </location>
</feature>
<dbReference type="InterPro" id="IPR008952">
    <property type="entry name" value="Tetraspanin_EC2_sf"/>
</dbReference>
<comment type="caution">
    <text evidence="7">The sequence shown here is derived from an EMBL/GenBank/DDBJ whole genome shotgun (WGS) entry which is preliminary data.</text>
</comment>
<dbReference type="CDD" id="cd03155">
    <property type="entry name" value="CD151_like_LEL"/>
    <property type="match status" value="1"/>
</dbReference>
<dbReference type="Proteomes" id="UP001152320">
    <property type="component" value="Chromosome 19"/>
</dbReference>
<feature type="region of interest" description="Disordered" evidence="5">
    <location>
        <begin position="1"/>
        <end position="71"/>
    </location>
</feature>
<evidence type="ECO:0000256" key="2">
    <source>
        <dbReference type="ARBA" id="ARBA00022692"/>
    </source>
</evidence>
<dbReference type="PRINTS" id="PR00259">
    <property type="entry name" value="TMFOUR"/>
</dbReference>
<comment type="subcellular location">
    <subcellularLocation>
        <location evidence="1">Membrane</location>
        <topology evidence="1">Multi-pass membrane protein</topology>
    </subcellularLocation>
</comment>
<dbReference type="EMBL" id="JAIZAY010000019">
    <property type="protein sequence ID" value="KAJ8024287.1"/>
    <property type="molecule type" value="Genomic_DNA"/>
</dbReference>
<evidence type="ECO:0000256" key="6">
    <source>
        <dbReference type="SAM" id="Phobius"/>
    </source>
</evidence>
<keyword evidence="8" id="KW-1185">Reference proteome</keyword>
<evidence type="ECO:0000256" key="5">
    <source>
        <dbReference type="SAM" id="MobiDB-lite"/>
    </source>
</evidence>
<dbReference type="PANTHER" id="PTHR19282:SF544">
    <property type="entry name" value="TETRASPANIN"/>
    <property type="match status" value="1"/>
</dbReference>
<dbReference type="Gene3D" id="1.10.1450.10">
    <property type="entry name" value="Tetraspanin"/>
    <property type="match status" value="1"/>
</dbReference>
<name>A0A9Q1BGZ4_HOLLE</name>
<dbReference type="GO" id="GO:0005886">
    <property type="term" value="C:plasma membrane"/>
    <property type="evidence" value="ECO:0007669"/>
    <property type="project" value="TreeGrafter"/>
</dbReference>
<evidence type="ECO:0000256" key="1">
    <source>
        <dbReference type="ARBA" id="ARBA00004141"/>
    </source>
</evidence>
<feature type="compositionally biased region" description="Basic and acidic residues" evidence="5">
    <location>
        <begin position="11"/>
        <end position="31"/>
    </location>
</feature>
<dbReference type="SUPFAM" id="SSF48652">
    <property type="entry name" value="Tetraspanin"/>
    <property type="match status" value="1"/>
</dbReference>
<gene>
    <name evidence="7" type="ORF">HOLleu_36985</name>
</gene>
<proteinExistence type="predicted"/>
<feature type="transmembrane region" description="Helical" evidence="6">
    <location>
        <begin position="88"/>
        <end position="112"/>
    </location>
</feature>
<organism evidence="7 8">
    <name type="scientific">Holothuria leucospilota</name>
    <name type="common">Black long sea cucumber</name>
    <name type="synonym">Mertensiothuria leucospilota</name>
    <dbReference type="NCBI Taxonomy" id="206669"/>
    <lineage>
        <taxon>Eukaryota</taxon>
        <taxon>Metazoa</taxon>
        <taxon>Echinodermata</taxon>
        <taxon>Eleutherozoa</taxon>
        <taxon>Echinozoa</taxon>
        <taxon>Holothuroidea</taxon>
        <taxon>Aspidochirotacea</taxon>
        <taxon>Aspidochirotida</taxon>
        <taxon>Holothuriidae</taxon>
        <taxon>Holothuria</taxon>
    </lineage>
</organism>
<reference evidence="7" key="1">
    <citation type="submission" date="2021-10" db="EMBL/GenBank/DDBJ databases">
        <title>Tropical sea cucumber genome reveals ecological adaptation and Cuvierian tubules defense mechanism.</title>
        <authorList>
            <person name="Chen T."/>
        </authorList>
    </citation>
    <scope>NUCLEOTIDE SEQUENCE</scope>
    <source>
        <strain evidence="7">Nanhai2018</strain>
        <tissue evidence="7">Muscle</tissue>
    </source>
</reference>
<dbReference type="PANTHER" id="PTHR19282">
    <property type="entry name" value="TETRASPANIN"/>
    <property type="match status" value="1"/>
</dbReference>
<protein>
    <recommendedName>
        <fullName evidence="9">Tetraspanin</fullName>
    </recommendedName>
</protein>
<keyword evidence="2 6" id="KW-0812">Transmembrane</keyword>
<accession>A0A9Q1BGZ4</accession>
<dbReference type="Pfam" id="PF00335">
    <property type="entry name" value="Tetraspanin"/>
    <property type="match status" value="1"/>
</dbReference>
<feature type="transmembrane region" description="Helical" evidence="6">
    <location>
        <begin position="127"/>
        <end position="153"/>
    </location>
</feature>
<dbReference type="OrthoDB" id="438211at2759"/>
<keyword evidence="3 6" id="KW-1133">Transmembrane helix</keyword>
<dbReference type="AlphaFoldDB" id="A0A9Q1BGZ4"/>
<dbReference type="InterPro" id="IPR018499">
    <property type="entry name" value="Tetraspanin/Peripherin"/>
</dbReference>
<evidence type="ECO:0000256" key="4">
    <source>
        <dbReference type="ARBA" id="ARBA00023136"/>
    </source>
</evidence>
<feature type="transmembrane region" description="Helical" evidence="6">
    <location>
        <begin position="160"/>
        <end position="184"/>
    </location>
</feature>
<evidence type="ECO:0008006" key="9">
    <source>
        <dbReference type="Google" id="ProtNLM"/>
    </source>
</evidence>
<keyword evidence="4 6" id="KW-0472">Membrane</keyword>
<evidence type="ECO:0000313" key="7">
    <source>
        <dbReference type="EMBL" id="KAJ8024287.1"/>
    </source>
</evidence>